<feature type="region of interest" description="Disordered" evidence="1">
    <location>
        <begin position="34"/>
        <end position="68"/>
    </location>
</feature>
<name>A0A6J6DR29_9ZZZZ</name>
<gene>
    <name evidence="2" type="ORF">UFOPK1639_00703</name>
</gene>
<reference evidence="2" key="1">
    <citation type="submission" date="2020-05" db="EMBL/GenBank/DDBJ databases">
        <authorList>
            <person name="Chiriac C."/>
            <person name="Salcher M."/>
            <person name="Ghai R."/>
            <person name="Kavagutti S V."/>
        </authorList>
    </citation>
    <scope>NUCLEOTIDE SEQUENCE</scope>
</reference>
<accession>A0A6J6DR29</accession>
<dbReference type="EMBL" id="CAEZTH010000079">
    <property type="protein sequence ID" value="CAB4565325.1"/>
    <property type="molecule type" value="Genomic_DNA"/>
</dbReference>
<sequence>MRRTFIVALGLATALVLAGCTLFYPNAGTPTDELINPTDSASVAPGDETSQGEATSPSASPSPSPSVSPTMEAAVLNILYTDTSAGVLNVVSEVNNFAEDGGSCILSYYQGTTATAIATVKAERNVTSTQCFPFNVSFSSVPKGTLSLTVSYKSDNHIGESQKFEVIIP</sequence>
<evidence type="ECO:0000313" key="2">
    <source>
        <dbReference type="EMBL" id="CAB4565325.1"/>
    </source>
</evidence>
<organism evidence="2">
    <name type="scientific">freshwater metagenome</name>
    <dbReference type="NCBI Taxonomy" id="449393"/>
    <lineage>
        <taxon>unclassified sequences</taxon>
        <taxon>metagenomes</taxon>
        <taxon>ecological metagenomes</taxon>
    </lineage>
</organism>
<evidence type="ECO:0000256" key="1">
    <source>
        <dbReference type="SAM" id="MobiDB-lite"/>
    </source>
</evidence>
<dbReference type="PROSITE" id="PS51257">
    <property type="entry name" value="PROKAR_LIPOPROTEIN"/>
    <property type="match status" value="1"/>
</dbReference>
<protein>
    <submittedName>
        <fullName evidence="2">Unannotated protein</fullName>
    </submittedName>
</protein>
<proteinExistence type="predicted"/>
<dbReference type="AlphaFoldDB" id="A0A6J6DR29"/>